<dbReference type="Pfam" id="PF17963">
    <property type="entry name" value="Big_9"/>
    <property type="match status" value="1"/>
</dbReference>
<sequence>MLSDSITVPAATTPPAPAVPLQSPGVFEWLSMAWPEARRTRFPKTPTTGYDPTENIQTLDANGLVTAVRGDLVARGADDGPLTFTITKRPRSGSAVVSPDGTFVYTPGREMAASGGTDRFVVRVADVSAPRSAHSFALGPGFGRSTTTTVDVAVLANCAGACLAHPIKVIDTIEVGEAPDGVAFSPNGTRAYVANALDDTVSVIDTATSSVTATIPVGEMPRGVAVNPAGTRAYVTNLLDGTVSVIRTSTNTVVATIPVGTSAERVAVSSGGSRVYVIGSQENGSTLSVISAASNTVLSAIFLNGTGYGLAVNPQGGSVYVATQIDWLDKVDIVTEAVTHVDTNAGWLSGIAFNSLGTRVYYASRDDGTVTVRSTNTDAIIATINVGEDPRGVAMSPDGTRLYVVNKEDDTLSVIRTSTNTVLATIDVGDSPNEVAISPDGTRAYVTNSFNDSVSVLQV</sequence>
<dbReference type="NCBIfam" id="TIGR02276">
    <property type="entry name" value="beta_rpt_yvtn"/>
    <property type="match status" value="4"/>
</dbReference>
<dbReference type="Pfam" id="PF10282">
    <property type="entry name" value="Lactonase"/>
    <property type="match status" value="1"/>
</dbReference>
<reference evidence="2 3" key="1">
    <citation type="journal article" date="2015" name="Genome Biol. Evol.">
        <title>Characterization of Three Mycobacterium spp. with Potential Use in Bioremediation by Genome Sequencing and Comparative Genomics.</title>
        <authorList>
            <person name="Das S."/>
            <person name="Pettersson B.M."/>
            <person name="Behra P.R."/>
            <person name="Ramesh M."/>
            <person name="Dasgupta S."/>
            <person name="Bhattacharya A."/>
            <person name="Kirsebom L.A."/>
        </authorList>
    </citation>
    <scope>NUCLEOTIDE SEQUENCE [LARGE SCALE GENOMIC DNA]</scope>
    <source>
        <strain evidence="2 3">DSM 43826</strain>
    </source>
</reference>
<proteinExistence type="predicted"/>
<dbReference type="InterPro" id="IPR051200">
    <property type="entry name" value="Host-pathogen_enzymatic-act"/>
</dbReference>
<dbReference type="InterPro" id="IPR011964">
    <property type="entry name" value="YVTN_b-propeller_repeat"/>
</dbReference>
<dbReference type="PANTHER" id="PTHR47197:SF3">
    <property type="entry name" value="DIHYDRO-HEME D1 DEHYDROGENASE"/>
    <property type="match status" value="1"/>
</dbReference>
<dbReference type="AlphaFoldDB" id="A0A0J6W4N9"/>
<dbReference type="Gene3D" id="2.130.10.10">
    <property type="entry name" value="YVTN repeat-like/Quinoprotein amine dehydrogenase"/>
    <property type="match status" value="2"/>
</dbReference>
<dbReference type="InterPro" id="IPR011045">
    <property type="entry name" value="N2O_reductase_N"/>
</dbReference>
<dbReference type="PATRIC" id="fig|37916.4.peg.2658"/>
<dbReference type="EC" id="3.1.1.31" evidence="2"/>
<dbReference type="SUPFAM" id="SSF50974">
    <property type="entry name" value="Nitrous oxide reductase, N-terminal domain"/>
    <property type="match status" value="1"/>
</dbReference>
<keyword evidence="2" id="KW-0378">Hydrolase</keyword>
<feature type="region of interest" description="Disordered" evidence="1">
    <location>
        <begin position="1"/>
        <end position="22"/>
    </location>
</feature>
<organism evidence="2 3">
    <name type="scientific">Mycolicibacterium chlorophenolicum</name>
    <dbReference type="NCBI Taxonomy" id="37916"/>
    <lineage>
        <taxon>Bacteria</taxon>
        <taxon>Bacillati</taxon>
        <taxon>Actinomycetota</taxon>
        <taxon>Actinomycetes</taxon>
        <taxon>Mycobacteriales</taxon>
        <taxon>Mycobacteriaceae</taxon>
        <taxon>Mycolicibacterium</taxon>
    </lineage>
</organism>
<dbReference type="Proteomes" id="UP000036513">
    <property type="component" value="Unassembled WGS sequence"/>
</dbReference>
<name>A0A0J6W4N9_9MYCO</name>
<dbReference type="RefSeq" id="WP_053082968.1">
    <property type="nucleotide sequence ID" value="NZ_JYNL01000023.1"/>
</dbReference>
<dbReference type="PANTHER" id="PTHR47197">
    <property type="entry name" value="PROTEIN NIRF"/>
    <property type="match status" value="1"/>
</dbReference>
<dbReference type="STRING" id="37916.MCHLDSM_02731"/>
<keyword evidence="3" id="KW-1185">Reference proteome</keyword>
<comment type="caution">
    <text evidence="2">The sequence shown here is derived from an EMBL/GenBank/DDBJ whole genome shotgun (WGS) entry which is preliminary data.</text>
</comment>
<dbReference type="EMBL" id="JYNL01000023">
    <property type="protein sequence ID" value="KMO76582.1"/>
    <property type="molecule type" value="Genomic_DNA"/>
</dbReference>
<evidence type="ECO:0000313" key="3">
    <source>
        <dbReference type="Proteomes" id="UP000036513"/>
    </source>
</evidence>
<evidence type="ECO:0000313" key="2">
    <source>
        <dbReference type="EMBL" id="KMO76582.1"/>
    </source>
</evidence>
<dbReference type="InterPro" id="IPR015943">
    <property type="entry name" value="WD40/YVTN_repeat-like_dom_sf"/>
</dbReference>
<protein>
    <submittedName>
        <fullName evidence="2">6-phosphogluconolactonase</fullName>
        <ecNumber evidence="2">3.1.1.31</ecNumber>
    </submittedName>
</protein>
<dbReference type="GO" id="GO:0017057">
    <property type="term" value="F:6-phosphogluconolactonase activity"/>
    <property type="evidence" value="ECO:0007669"/>
    <property type="project" value="UniProtKB-EC"/>
</dbReference>
<gene>
    <name evidence="2" type="primary">pgl_2</name>
    <name evidence="2" type="ORF">MCHLDSM_02731</name>
</gene>
<accession>A0A0J6W4N9</accession>
<dbReference type="InterPro" id="IPR019405">
    <property type="entry name" value="Lactonase_7-beta_prop"/>
</dbReference>
<evidence type="ECO:0000256" key="1">
    <source>
        <dbReference type="SAM" id="MobiDB-lite"/>
    </source>
</evidence>
<dbReference type="SMR" id="A0A0J6W4N9"/>